<dbReference type="PROSITE" id="PS50157">
    <property type="entry name" value="ZINC_FINGER_C2H2_2"/>
    <property type="match status" value="1"/>
</dbReference>
<feature type="region of interest" description="Disordered" evidence="2">
    <location>
        <begin position="152"/>
        <end position="214"/>
    </location>
</feature>
<evidence type="ECO:0000256" key="2">
    <source>
        <dbReference type="SAM" id="MobiDB-lite"/>
    </source>
</evidence>
<evidence type="ECO:0000259" key="3">
    <source>
        <dbReference type="PROSITE" id="PS50157"/>
    </source>
</evidence>
<dbReference type="PROSITE" id="PS00028">
    <property type="entry name" value="ZINC_FINGER_C2H2_1"/>
    <property type="match status" value="1"/>
</dbReference>
<dbReference type="Proteomes" id="UP000298663">
    <property type="component" value="Unassembled WGS sequence"/>
</dbReference>
<organism evidence="4 5">
    <name type="scientific">Steinernema carpocapsae</name>
    <name type="common">Entomopathogenic nematode</name>
    <dbReference type="NCBI Taxonomy" id="34508"/>
    <lineage>
        <taxon>Eukaryota</taxon>
        <taxon>Metazoa</taxon>
        <taxon>Ecdysozoa</taxon>
        <taxon>Nematoda</taxon>
        <taxon>Chromadorea</taxon>
        <taxon>Rhabditida</taxon>
        <taxon>Tylenchina</taxon>
        <taxon>Panagrolaimomorpha</taxon>
        <taxon>Strongyloidoidea</taxon>
        <taxon>Steinernematidae</taxon>
        <taxon>Steinernema</taxon>
    </lineage>
</organism>
<feature type="domain" description="C2H2-type" evidence="3">
    <location>
        <begin position="219"/>
        <end position="247"/>
    </location>
</feature>
<reference evidence="4 5" key="2">
    <citation type="journal article" date="2019" name="G3 (Bethesda)">
        <title>Hybrid Assembly of the Genome of the Entomopathogenic Nematode Steinernema carpocapsae Identifies the X-Chromosome.</title>
        <authorList>
            <person name="Serra L."/>
            <person name="Macchietto M."/>
            <person name="Macias-Munoz A."/>
            <person name="McGill C.J."/>
            <person name="Rodriguez I.M."/>
            <person name="Rodriguez B."/>
            <person name="Murad R."/>
            <person name="Mortazavi A."/>
        </authorList>
    </citation>
    <scope>NUCLEOTIDE SEQUENCE [LARGE SCALE GENOMIC DNA]</scope>
    <source>
        <strain evidence="4 5">ALL</strain>
    </source>
</reference>
<dbReference type="InterPro" id="IPR036236">
    <property type="entry name" value="Znf_C2H2_sf"/>
</dbReference>
<keyword evidence="1" id="KW-0479">Metal-binding</keyword>
<evidence type="ECO:0000256" key="1">
    <source>
        <dbReference type="PROSITE-ProRule" id="PRU00042"/>
    </source>
</evidence>
<dbReference type="AlphaFoldDB" id="A0A4U5MPP6"/>
<dbReference type="EMBL" id="AZBU02000006">
    <property type="protein sequence ID" value="TKR71659.1"/>
    <property type="molecule type" value="Genomic_DNA"/>
</dbReference>
<dbReference type="STRING" id="34508.A0A4U5MPP6"/>
<feature type="compositionally biased region" description="Basic residues" evidence="2">
    <location>
        <begin position="173"/>
        <end position="183"/>
    </location>
</feature>
<evidence type="ECO:0000313" key="5">
    <source>
        <dbReference type="Proteomes" id="UP000298663"/>
    </source>
</evidence>
<proteinExistence type="predicted"/>
<keyword evidence="5" id="KW-1185">Reference proteome</keyword>
<dbReference type="OrthoDB" id="5814240at2759"/>
<dbReference type="Gene3D" id="3.30.160.60">
    <property type="entry name" value="Classic Zinc Finger"/>
    <property type="match status" value="1"/>
</dbReference>
<keyword evidence="1" id="KW-0862">Zinc</keyword>
<evidence type="ECO:0000313" key="4">
    <source>
        <dbReference type="EMBL" id="TKR71659.1"/>
    </source>
</evidence>
<feature type="compositionally biased region" description="Polar residues" evidence="2">
    <location>
        <begin position="244"/>
        <end position="260"/>
    </location>
</feature>
<comment type="caution">
    <text evidence="4">The sequence shown here is derived from an EMBL/GenBank/DDBJ whole genome shotgun (WGS) entry which is preliminary data.</text>
</comment>
<feature type="region of interest" description="Disordered" evidence="2">
    <location>
        <begin position="232"/>
        <end position="270"/>
    </location>
</feature>
<protein>
    <recommendedName>
        <fullName evidence="3">C2H2-type domain-containing protein</fullName>
    </recommendedName>
</protein>
<reference evidence="4 5" key="1">
    <citation type="journal article" date="2015" name="Genome Biol.">
        <title>Comparative genomics of Steinernema reveals deeply conserved gene regulatory networks.</title>
        <authorList>
            <person name="Dillman A.R."/>
            <person name="Macchietto M."/>
            <person name="Porter C.F."/>
            <person name="Rogers A."/>
            <person name="Williams B."/>
            <person name="Antoshechkin I."/>
            <person name="Lee M.M."/>
            <person name="Goodwin Z."/>
            <person name="Lu X."/>
            <person name="Lewis E.E."/>
            <person name="Goodrich-Blair H."/>
            <person name="Stock S.P."/>
            <person name="Adams B.J."/>
            <person name="Sternberg P.W."/>
            <person name="Mortazavi A."/>
        </authorList>
    </citation>
    <scope>NUCLEOTIDE SEQUENCE [LARGE SCALE GENOMIC DNA]</scope>
    <source>
        <strain evidence="4 5">ALL</strain>
    </source>
</reference>
<name>A0A4U5MPP6_STECR</name>
<dbReference type="SUPFAM" id="SSF57667">
    <property type="entry name" value="beta-beta-alpha zinc fingers"/>
    <property type="match status" value="1"/>
</dbReference>
<keyword evidence="1" id="KW-0863">Zinc-finger</keyword>
<dbReference type="GO" id="GO:0008270">
    <property type="term" value="F:zinc ion binding"/>
    <property type="evidence" value="ECO:0007669"/>
    <property type="project" value="UniProtKB-KW"/>
</dbReference>
<feature type="compositionally biased region" description="Low complexity" evidence="2">
    <location>
        <begin position="184"/>
        <end position="200"/>
    </location>
</feature>
<dbReference type="InterPro" id="IPR013087">
    <property type="entry name" value="Znf_C2H2_type"/>
</dbReference>
<feature type="compositionally biased region" description="Acidic residues" evidence="2">
    <location>
        <begin position="152"/>
        <end position="169"/>
    </location>
</feature>
<accession>A0A4U5MPP6</accession>
<sequence length="270" mass="29566">MINENDYIELLKNCAKGNERINLHRKTGGASLFDPQTRTIQKKTFRRDVTHRFESTDPLQVSLEGVVYQAKRWKRNPNPSTDDIEHKYFLHCNPAIHEAYNRVSGITDNGASATGTVSNENSNDAISAVATPDNRRAARSAAVVQAADYDDFDDFPLDDVEEDGSDEDDWGSKKKRGSSRKNGGKSSSRRSAVSSFQQRQNYAATPPPANVGAAEAKPFSCQLCPAKYKSRPGLNYHKQHVHGESSTPPGGSSVDSTRSSAGAIANCNDF</sequence>
<gene>
    <name evidence="4" type="ORF">L596_019222</name>
</gene>